<gene>
    <name evidence="1" type="ORF">BV22DRAFT_1183035</name>
</gene>
<dbReference type="EMBL" id="MU266626">
    <property type="protein sequence ID" value="KAH7919829.1"/>
    <property type="molecule type" value="Genomic_DNA"/>
</dbReference>
<organism evidence="1 2">
    <name type="scientific">Leucogyrophana mollusca</name>
    <dbReference type="NCBI Taxonomy" id="85980"/>
    <lineage>
        <taxon>Eukaryota</taxon>
        <taxon>Fungi</taxon>
        <taxon>Dikarya</taxon>
        <taxon>Basidiomycota</taxon>
        <taxon>Agaricomycotina</taxon>
        <taxon>Agaricomycetes</taxon>
        <taxon>Agaricomycetidae</taxon>
        <taxon>Boletales</taxon>
        <taxon>Boletales incertae sedis</taxon>
        <taxon>Leucogyrophana</taxon>
    </lineage>
</organism>
<evidence type="ECO:0000313" key="1">
    <source>
        <dbReference type="EMBL" id="KAH7919829.1"/>
    </source>
</evidence>
<comment type="caution">
    <text evidence="1">The sequence shown here is derived from an EMBL/GenBank/DDBJ whole genome shotgun (WGS) entry which is preliminary data.</text>
</comment>
<proteinExistence type="predicted"/>
<dbReference type="Proteomes" id="UP000790709">
    <property type="component" value="Unassembled WGS sequence"/>
</dbReference>
<protein>
    <submittedName>
        <fullName evidence="1">Uncharacterized protein</fullName>
    </submittedName>
</protein>
<reference evidence="1" key="1">
    <citation type="journal article" date="2021" name="New Phytol.">
        <title>Evolutionary innovations through gain and loss of genes in the ectomycorrhizal Boletales.</title>
        <authorList>
            <person name="Wu G."/>
            <person name="Miyauchi S."/>
            <person name="Morin E."/>
            <person name="Kuo A."/>
            <person name="Drula E."/>
            <person name="Varga T."/>
            <person name="Kohler A."/>
            <person name="Feng B."/>
            <person name="Cao Y."/>
            <person name="Lipzen A."/>
            <person name="Daum C."/>
            <person name="Hundley H."/>
            <person name="Pangilinan J."/>
            <person name="Johnson J."/>
            <person name="Barry K."/>
            <person name="LaButti K."/>
            <person name="Ng V."/>
            <person name="Ahrendt S."/>
            <person name="Min B."/>
            <person name="Choi I.G."/>
            <person name="Park H."/>
            <person name="Plett J.M."/>
            <person name="Magnuson J."/>
            <person name="Spatafora J.W."/>
            <person name="Nagy L.G."/>
            <person name="Henrissat B."/>
            <person name="Grigoriev I.V."/>
            <person name="Yang Z.L."/>
            <person name="Xu J."/>
            <person name="Martin F.M."/>
        </authorList>
    </citation>
    <scope>NUCLEOTIDE SEQUENCE</scope>
    <source>
        <strain evidence="1">KUC20120723A-06</strain>
    </source>
</reference>
<name>A0ACB8B2R2_9AGAM</name>
<evidence type="ECO:0000313" key="2">
    <source>
        <dbReference type="Proteomes" id="UP000790709"/>
    </source>
</evidence>
<keyword evidence="2" id="KW-1185">Reference proteome</keyword>
<accession>A0ACB8B2R2</accession>
<sequence>MNQTGLPTPPLQPMASSSSTNTHHTSSLIPPLATPSQTDTTQVSLDLVIANITSATNASQLNSWLRGFAPKDIRETILSSFLGSGQDPLSVLDIRANTLGVLYILSARLHMSTSERPSRRFIEDFCRNFSPEQARYAPDRVTLLARGIAHLADGNPKFAIQPLFDLLSRYSPTLSHLTAIHPIFLMACVSTRHFSAALPVLSHPITTVDTNLSELHYNDNLIYHYAGGMAFAALKRWPEAEEFFEICATSPGQAAAAIQLEALKKMILVQLIYRGKTLPPPKYISSVLPRLLKGTPYMSFVNAYPQQRDQLRAIAEKDQQLFATEKNLGLISQALERAPRWSIKKLTSTYLTLHVSYIGQAVGIESEEEVKSLIVSMIETSEICAQLSADGTVSFSDPPVNFEKADVDRALAYAQEQGALLAQLEKEMARSKEYLTKAVRSKDDSVWGPAMDEDGTFPDRAPGTWADEMNF</sequence>